<accession>A0A3M8TKR6</accession>
<organism evidence="1 2">
    <name type="scientific">Pseudomonas putida</name>
    <name type="common">Arthrobacter siderocapsulatus</name>
    <dbReference type="NCBI Taxonomy" id="303"/>
    <lineage>
        <taxon>Bacteria</taxon>
        <taxon>Pseudomonadati</taxon>
        <taxon>Pseudomonadota</taxon>
        <taxon>Gammaproteobacteria</taxon>
        <taxon>Pseudomonadales</taxon>
        <taxon>Pseudomonadaceae</taxon>
        <taxon>Pseudomonas</taxon>
    </lineage>
</organism>
<dbReference type="AlphaFoldDB" id="A0A3M8TKR6"/>
<gene>
    <name evidence="1" type="ORF">EFK07_03140</name>
</gene>
<dbReference type="RefSeq" id="WP_123083806.1">
    <property type="nucleotide sequence ID" value="NZ_RJAI01000003.1"/>
</dbReference>
<comment type="caution">
    <text evidence="1">The sequence shown here is derived from an EMBL/GenBank/DDBJ whole genome shotgun (WGS) entry which is preliminary data.</text>
</comment>
<evidence type="ECO:0000313" key="1">
    <source>
        <dbReference type="EMBL" id="RNF93685.1"/>
    </source>
</evidence>
<dbReference type="EMBL" id="RJAI01000003">
    <property type="protein sequence ID" value="RNF93685.1"/>
    <property type="molecule type" value="Genomic_DNA"/>
</dbReference>
<protein>
    <submittedName>
        <fullName evidence="1">Uncharacterized protein</fullName>
    </submittedName>
</protein>
<proteinExistence type="predicted"/>
<reference evidence="1 2" key="1">
    <citation type="submission" date="2018-10" db="EMBL/GenBank/DDBJ databases">
        <title>An outbreak of IMP-63 producing strain in France.</title>
        <authorList>
            <person name="Bour M."/>
            <person name="Liapis E."/>
            <person name="Plesiat P."/>
        </authorList>
    </citation>
    <scope>NUCLEOTIDE SEQUENCE [LARGE SCALE GENOMIC DNA]</scope>
    <source>
        <strain evidence="1 2">12917</strain>
    </source>
</reference>
<dbReference type="Proteomes" id="UP000278162">
    <property type="component" value="Unassembled WGS sequence"/>
</dbReference>
<name>A0A3M8TKR6_PSEPU</name>
<evidence type="ECO:0000313" key="2">
    <source>
        <dbReference type="Proteomes" id="UP000278162"/>
    </source>
</evidence>
<sequence>MKTTDEMRAQYLEALAKMSNYPDIEALIASGDLRKVRGGYNALTEAGFEAIKDHVASIMTPNDRSKPALFTLHRRRKS</sequence>